<dbReference type="OrthoDB" id="425936at2759"/>
<proteinExistence type="predicted"/>
<comment type="caution">
    <text evidence="2">The sequence shown here is derived from an EMBL/GenBank/DDBJ whole genome shotgun (WGS) entry which is preliminary data.</text>
</comment>
<accession>A0A433SJ70</accession>
<keyword evidence="3" id="KW-1185">Reference proteome</keyword>
<reference evidence="2 3" key="1">
    <citation type="submission" date="2019-01" db="EMBL/GenBank/DDBJ databases">
        <title>A draft genome assembly of the solar-powered sea slug Elysia chlorotica.</title>
        <authorList>
            <person name="Cai H."/>
            <person name="Li Q."/>
            <person name="Fang X."/>
            <person name="Li J."/>
            <person name="Curtis N.E."/>
            <person name="Altenburger A."/>
            <person name="Shibata T."/>
            <person name="Feng M."/>
            <person name="Maeda T."/>
            <person name="Schwartz J.A."/>
            <person name="Shigenobu S."/>
            <person name="Lundholm N."/>
            <person name="Nishiyama T."/>
            <person name="Yang H."/>
            <person name="Hasebe M."/>
            <person name="Li S."/>
            <person name="Pierce S.K."/>
            <person name="Wang J."/>
        </authorList>
    </citation>
    <scope>NUCLEOTIDE SEQUENCE [LARGE SCALE GENOMIC DNA]</scope>
    <source>
        <strain evidence="2">EC2010</strain>
        <tissue evidence="2">Whole organism of an adult</tissue>
    </source>
</reference>
<feature type="domain" description="Choice-of-anchor I" evidence="1">
    <location>
        <begin position="4"/>
        <end position="101"/>
    </location>
</feature>
<evidence type="ECO:0000313" key="3">
    <source>
        <dbReference type="Proteomes" id="UP000271974"/>
    </source>
</evidence>
<dbReference type="Pfam" id="PF22494">
    <property type="entry name" value="choice_anch_I"/>
    <property type="match status" value="1"/>
</dbReference>
<protein>
    <recommendedName>
        <fullName evidence="1">Choice-of-anchor I domain-containing protein</fullName>
    </recommendedName>
</protein>
<dbReference type="PANTHER" id="PTHR46928">
    <property type="entry name" value="MESENCHYME-SPECIFIC CELL SURFACE GLYCOPROTEIN"/>
    <property type="match status" value="1"/>
</dbReference>
<dbReference type="EMBL" id="RQTK01001873">
    <property type="protein sequence ID" value="RUS69006.1"/>
    <property type="molecule type" value="Genomic_DNA"/>
</dbReference>
<dbReference type="InterPro" id="IPR055188">
    <property type="entry name" value="Choice_anch_I"/>
</dbReference>
<name>A0A433SJ70_ELYCH</name>
<sequence length="119" mass="13175">MMKLLITANEGTARDFELTNDLTQADLSDDVPSILKESIEVDSKLGRLKVSTLDGRSPKTGKYEELFTFGGRGFSIWTVSGGPLMKLFDSGSQLEELTARHCPHLFNRDTVVDDCSDDM</sequence>
<organism evidence="2 3">
    <name type="scientific">Elysia chlorotica</name>
    <name type="common">Eastern emerald elysia</name>
    <name type="synonym">Sea slug</name>
    <dbReference type="NCBI Taxonomy" id="188477"/>
    <lineage>
        <taxon>Eukaryota</taxon>
        <taxon>Metazoa</taxon>
        <taxon>Spiralia</taxon>
        <taxon>Lophotrochozoa</taxon>
        <taxon>Mollusca</taxon>
        <taxon>Gastropoda</taxon>
        <taxon>Heterobranchia</taxon>
        <taxon>Euthyneura</taxon>
        <taxon>Panpulmonata</taxon>
        <taxon>Sacoglossa</taxon>
        <taxon>Placobranchoidea</taxon>
        <taxon>Plakobranchidae</taxon>
        <taxon>Elysia</taxon>
    </lineage>
</organism>
<evidence type="ECO:0000313" key="2">
    <source>
        <dbReference type="EMBL" id="RUS69006.1"/>
    </source>
</evidence>
<feature type="non-terminal residue" evidence="2">
    <location>
        <position position="119"/>
    </location>
</feature>
<dbReference type="AlphaFoldDB" id="A0A433SJ70"/>
<dbReference type="STRING" id="188477.A0A433SJ70"/>
<evidence type="ECO:0000259" key="1">
    <source>
        <dbReference type="Pfam" id="PF22494"/>
    </source>
</evidence>
<dbReference type="InterPro" id="IPR052956">
    <property type="entry name" value="Mesenchyme-surface_protein"/>
</dbReference>
<dbReference type="PANTHER" id="PTHR46928:SF1">
    <property type="entry name" value="MESENCHYME-SPECIFIC CELL SURFACE GLYCOPROTEIN"/>
    <property type="match status" value="1"/>
</dbReference>
<dbReference type="Proteomes" id="UP000271974">
    <property type="component" value="Unassembled WGS sequence"/>
</dbReference>
<gene>
    <name evidence="2" type="ORF">EGW08_023232</name>
</gene>